<keyword evidence="2" id="KW-1185">Reference proteome</keyword>
<evidence type="ECO:0000313" key="1">
    <source>
        <dbReference type="EMBL" id="KAF2622318.1"/>
    </source>
</evidence>
<proteinExistence type="predicted"/>
<comment type="caution">
    <text evidence="1">The sequence shown here is derived from an EMBL/GenBank/DDBJ whole genome shotgun (WGS) entry which is preliminary data.</text>
</comment>
<evidence type="ECO:0000313" key="2">
    <source>
        <dbReference type="Proteomes" id="UP000799754"/>
    </source>
</evidence>
<reference evidence="1" key="1">
    <citation type="journal article" date="2020" name="Stud. Mycol.">
        <title>101 Dothideomycetes genomes: a test case for predicting lifestyles and emergence of pathogens.</title>
        <authorList>
            <person name="Haridas S."/>
            <person name="Albert R."/>
            <person name="Binder M."/>
            <person name="Bloem J."/>
            <person name="Labutti K."/>
            <person name="Salamov A."/>
            <person name="Andreopoulos B."/>
            <person name="Baker S."/>
            <person name="Barry K."/>
            <person name="Bills G."/>
            <person name="Bluhm B."/>
            <person name="Cannon C."/>
            <person name="Castanera R."/>
            <person name="Culley D."/>
            <person name="Daum C."/>
            <person name="Ezra D."/>
            <person name="Gonzalez J."/>
            <person name="Henrissat B."/>
            <person name="Kuo A."/>
            <person name="Liang C."/>
            <person name="Lipzen A."/>
            <person name="Lutzoni F."/>
            <person name="Magnuson J."/>
            <person name="Mondo S."/>
            <person name="Nolan M."/>
            <person name="Ohm R."/>
            <person name="Pangilinan J."/>
            <person name="Park H.-J."/>
            <person name="Ramirez L."/>
            <person name="Alfaro M."/>
            <person name="Sun H."/>
            <person name="Tritt A."/>
            <person name="Yoshinaga Y."/>
            <person name="Zwiers L.-H."/>
            <person name="Turgeon B."/>
            <person name="Goodwin S."/>
            <person name="Spatafora J."/>
            <person name="Crous P."/>
            <person name="Grigoriev I."/>
        </authorList>
    </citation>
    <scope>NUCLEOTIDE SEQUENCE</scope>
    <source>
        <strain evidence="1">CBS 525.71</strain>
    </source>
</reference>
<accession>A0ACB6RKR2</accession>
<gene>
    <name evidence="1" type="ORF">BU25DRAFT_452219</name>
</gene>
<organism evidence="1 2">
    <name type="scientific">Macroventuria anomochaeta</name>
    <dbReference type="NCBI Taxonomy" id="301207"/>
    <lineage>
        <taxon>Eukaryota</taxon>
        <taxon>Fungi</taxon>
        <taxon>Dikarya</taxon>
        <taxon>Ascomycota</taxon>
        <taxon>Pezizomycotina</taxon>
        <taxon>Dothideomycetes</taxon>
        <taxon>Pleosporomycetidae</taxon>
        <taxon>Pleosporales</taxon>
        <taxon>Pleosporineae</taxon>
        <taxon>Didymellaceae</taxon>
        <taxon>Macroventuria</taxon>
    </lineage>
</organism>
<dbReference type="Proteomes" id="UP000799754">
    <property type="component" value="Unassembled WGS sequence"/>
</dbReference>
<name>A0ACB6RKR2_9PLEO</name>
<dbReference type="EMBL" id="MU006746">
    <property type="protein sequence ID" value="KAF2622318.1"/>
    <property type="molecule type" value="Genomic_DNA"/>
</dbReference>
<protein>
    <submittedName>
        <fullName evidence="1">Alpha/beta-hydrolase</fullName>
    </submittedName>
</protein>
<sequence>MILDKSAARTFTFHHAELGSLTGLVTPDNVVQFRAVPYATIPARFKRSILLGSLPESDGAYTEHGYACPQTFPLREADGGPFPGDPVEPASDEFECLLLQLNIPLAILHTPSTAKLPVLVYIHGGGFVLGKIDEQHSTALMVEQSILDTQPIISASIQYRVGALGYLQTPEPGNANLALNDQRNALRWIQKFIGGFGGDKQRVTVFGESAGSMSICAHMLSPPPTEGPLFQRAVLMSGIIGPATVPVPIEVAEQRYEAFLAKLGIEERGDAGLQKLREVDIDTLVAASTALGDEGGLWLPVQDREWFGEDAASVTWDRIPELIGKCEWVKDIVLGCTSFEGTTMMSRYAGITPSAFLSSIKTQLGAHSAEIISRAYAITPTMDQNLFFTPLLRWVGDAIFDAPTHMLAQYLSTKTTKNVYRYIFDVRNPFPNHALYQQPHHWVDIYFVFKAHQFRFPSQRLKDISTRHAQLWINFTHGKTPWGEYKYTGKGDEVLMVVDEREGWVERSAERVERDLEWGWGRCEELVSAWQEGGMKGEWWSCLELECLSGVKKT</sequence>